<sequence length="309" mass="33697">MYYPILKGKQFELTALKELVGHIPASNVCPILEPVNLNLAPLATTVSELTAAGITSWVVINPSQSEFVTGSGSNITASLRTHLATVGTGQGSFVPCIKIRDASDAPAIALLRSFTIPFVAYVEGVVTPALVVDLMKASAVALNPDKTDFSVWGVLPRAVLYHDGFDKKTRNLDYGTESYYSNFHNGYRSFPNAIGFGDYTILSERLVEGGGPAFVVTLHMSYLDPFRSNQMYVRHFSSYSDNDSQSDPGGKFREALDLLISYVSTNPGNFVNTAGLQEFITLHGTRHYPGLGVVKKISIKHHIQTLSSW</sequence>
<organism evidence="1 2">
    <name type="scientific">Pseudomonas fluorescens</name>
    <dbReference type="NCBI Taxonomy" id="294"/>
    <lineage>
        <taxon>Bacteria</taxon>
        <taxon>Pseudomonadati</taxon>
        <taxon>Pseudomonadota</taxon>
        <taxon>Gammaproteobacteria</taxon>
        <taxon>Pseudomonadales</taxon>
        <taxon>Pseudomonadaceae</taxon>
        <taxon>Pseudomonas</taxon>
    </lineage>
</organism>
<accession>A0A448DNG2</accession>
<keyword evidence="1" id="KW-0067">ATP-binding</keyword>
<gene>
    <name evidence="1" type="ORF">NCTC9428_00736</name>
</gene>
<evidence type="ECO:0000313" key="1">
    <source>
        <dbReference type="EMBL" id="VEF08292.1"/>
    </source>
</evidence>
<keyword evidence="1" id="KW-0547">Nucleotide-binding</keyword>
<protein>
    <submittedName>
        <fullName evidence="1">Atp-binding protein</fullName>
    </submittedName>
</protein>
<dbReference type="OrthoDB" id="8910160at2"/>
<dbReference type="GO" id="GO:0005524">
    <property type="term" value="F:ATP binding"/>
    <property type="evidence" value="ECO:0007669"/>
    <property type="project" value="UniProtKB-KW"/>
</dbReference>
<dbReference type="RefSeq" id="WP_126359935.1">
    <property type="nucleotide sequence ID" value="NZ_LR134318.1"/>
</dbReference>
<dbReference type="EMBL" id="LR134318">
    <property type="protein sequence ID" value="VEF08292.1"/>
    <property type="molecule type" value="Genomic_DNA"/>
</dbReference>
<dbReference type="InterPro" id="IPR047727">
    <property type="entry name" value="Sce7725-like"/>
</dbReference>
<evidence type="ECO:0000313" key="2">
    <source>
        <dbReference type="Proteomes" id="UP000281909"/>
    </source>
</evidence>
<proteinExistence type="predicted"/>
<dbReference type="Proteomes" id="UP000281909">
    <property type="component" value="Chromosome"/>
</dbReference>
<name>A0A448DNG2_PSEFL</name>
<reference evidence="1 2" key="1">
    <citation type="submission" date="2018-12" db="EMBL/GenBank/DDBJ databases">
        <authorList>
            <consortium name="Pathogen Informatics"/>
        </authorList>
    </citation>
    <scope>NUCLEOTIDE SEQUENCE [LARGE SCALE GENOMIC DNA]</scope>
    <source>
        <strain evidence="1 2">NCTC9428</strain>
    </source>
</reference>
<dbReference type="AlphaFoldDB" id="A0A448DNG2"/>
<dbReference type="NCBIfam" id="NF033831">
    <property type="entry name" value="sce7725_fam"/>
    <property type="match status" value="1"/>
</dbReference>